<dbReference type="GO" id="GO:0016020">
    <property type="term" value="C:membrane"/>
    <property type="evidence" value="ECO:0007669"/>
    <property type="project" value="UniProtKB-SubCell"/>
</dbReference>
<evidence type="ECO:0000313" key="8">
    <source>
        <dbReference type="Proteomes" id="UP000294155"/>
    </source>
</evidence>
<dbReference type="Pfam" id="PF04932">
    <property type="entry name" value="Wzy_C"/>
    <property type="match status" value="1"/>
</dbReference>
<dbReference type="InterPro" id="IPR051533">
    <property type="entry name" value="WaaL-like"/>
</dbReference>
<dbReference type="RefSeq" id="WP_129919367.1">
    <property type="nucleotide sequence ID" value="NZ_SEWE01000002.1"/>
</dbReference>
<feature type="transmembrane region" description="Helical" evidence="5">
    <location>
        <begin position="402"/>
        <end position="419"/>
    </location>
</feature>
<feature type="transmembrane region" description="Helical" evidence="5">
    <location>
        <begin position="130"/>
        <end position="151"/>
    </location>
</feature>
<dbReference type="AlphaFoldDB" id="A0A4Q5LG11"/>
<reference evidence="7 8" key="1">
    <citation type="submission" date="2019-02" db="EMBL/GenBank/DDBJ databases">
        <title>Bacterial novel species isolated from soil.</title>
        <authorList>
            <person name="Jung H.-Y."/>
        </authorList>
    </citation>
    <scope>NUCLEOTIDE SEQUENCE [LARGE SCALE GENOMIC DNA]</scope>
    <source>
        <strain evidence="7 8">1-3-3-3</strain>
    </source>
</reference>
<dbReference type="EMBL" id="SEWE01000002">
    <property type="protein sequence ID" value="RYU84407.1"/>
    <property type="molecule type" value="Genomic_DNA"/>
</dbReference>
<dbReference type="PANTHER" id="PTHR37422">
    <property type="entry name" value="TEICHURONIC ACID BIOSYNTHESIS PROTEIN TUAE"/>
    <property type="match status" value="1"/>
</dbReference>
<keyword evidence="3 5" id="KW-1133">Transmembrane helix</keyword>
<feature type="transmembrane region" description="Helical" evidence="5">
    <location>
        <begin position="171"/>
        <end position="191"/>
    </location>
</feature>
<evidence type="ECO:0000259" key="6">
    <source>
        <dbReference type="Pfam" id="PF04932"/>
    </source>
</evidence>
<evidence type="ECO:0000256" key="1">
    <source>
        <dbReference type="ARBA" id="ARBA00004141"/>
    </source>
</evidence>
<evidence type="ECO:0000256" key="3">
    <source>
        <dbReference type="ARBA" id="ARBA00022989"/>
    </source>
</evidence>
<keyword evidence="8" id="KW-1185">Reference proteome</keyword>
<evidence type="ECO:0000313" key="7">
    <source>
        <dbReference type="EMBL" id="RYU84407.1"/>
    </source>
</evidence>
<dbReference type="InterPro" id="IPR007016">
    <property type="entry name" value="O-antigen_ligase-rel_domated"/>
</dbReference>
<feature type="domain" description="O-antigen ligase-related" evidence="6">
    <location>
        <begin position="208"/>
        <end position="365"/>
    </location>
</feature>
<dbReference type="Proteomes" id="UP000294155">
    <property type="component" value="Unassembled WGS sequence"/>
</dbReference>
<sequence length="432" mass="47291">MSASSLSHPPVRSFRQAYRSGHLSQYLLLLACVAGVVGLLASRALVALSPLVGVAAVLANPRLRAALPYWGRNTSTIVLTLLYALLLLGGFYTTATAIWKHEIFRQLPLLGVPLAFTLAVPLSGRQRFGVGALFVGGVALIGAATLGKYLLNPAAANELIGVGQNVASVTRIFHIHFSIMLALAFYFGLLLSRSPYARPVLRGLLRAAAVTAVLVLHVLAYRTGLLVFYVMLLADVVYLVVAKRQFLLGLALLLALVAAPVLAYKSLESVRQRYKATRYDIEQFYYGHDINDYSLAKRLAAWETARTIAANHPWLGVGAADAYAAMMEQYAYRDFGVLPKNRVMIHNQYLHYLVSSGITGLFLWLLVLLGPLAQPRQRRNPYVWHFLLILGTAMLVDSLLEIQIGFNLFVFLYGFLVVATERGPAGAPQNPA</sequence>
<dbReference type="GO" id="GO:0016874">
    <property type="term" value="F:ligase activity"/>
    <property type="evidence" value="ECO:0007669"/>
    <property type="project" value="UniProtKB-KW"/>
</dbReference>
<feature type="transmembrane region" description="Helical" evidence="5">
    <location>
        <begin position="203"/>
        <end position="220"/>
    </location>
</feature>
<evidence type="ECO:0000256" key="2">
    <source>
        <dbReference type="ARBA" id="ARBA00022692"/>
    </source>
</evidence>
<feature type="transmembrane region" description="Helical" evidence="5">
    <location>
        <begin position="105"/>
        <end position="123"/>
    </location>
</feature>
<keyword evidence="2 5" id="KW-0812">Transmembrane</keyword>
<feature type="transmembrane region" description="Helical" evidence="5">
    <location>
        <begin position="26"/>
        <end position="59"/>
    </location>
</feature>
<comment type="subcellular location">
    <subcellularLocation>
        <location evidence="1">Membrane</location>
        <topology evidence="1">Multi-pass membrane protein</topology>
    </subcellularLocation>
</comment>
<name>A0A4Q5LG11_9BACT</name>
<feature type="transmembrane region" description="Helical" evidence="5">
    <location>
        <begin position="80"/>
        <end position="99"/>
    </location>
</feature>
<comment type="caution">
    <text evidence="7">The sequence shown here is derived from an EMBL/GenBank/DDBJ whole genome shotgun (WGS) entry which is preliminary data.</text>
</comment>
<feature type="transmembrane region" description="Helical" evidence="5">
    <location>
        <begin position="246"/>
        <end position="264"/>
    </location>
</feature>
<dbReference type="PANTHER" id="PTHR37422:SF13">
    <property type="entry name" value="LIPOPOLYSACCHARIDE BIOSYNTHESIS PROTEIN PA4999-RELATED"/>
    <property type="match status" value="1"/>
</dbReference>
<proteinExistence type="predicted"/>
<protein>
    <submittedName>
        <fullName evidence="7">O-antigen ligase domain-containing protein</fullName>
    </submittedName>
</protein>
<gene>
    <name evidence="7" type="ORF">EWM57_01585</name>
</gene>
<evidence type="ECO:0000256" key="5">
    <source>
        <dbReference type="SAM" id="Phobius"/>
    </source>
</evidence>
<organism evidence="7 8">
    <name type="scientific">Hymenobacter persicinus</name>
    <dbReference type="NCBI Taxonomy" id="2025506"/>
    <lineage>
        <taxon>Bacteria</taxon>
        <taxon>Pseudomonadati</taxon>
        <taxon>Bacteroidota</taxon>
        <taxon>Cytophagia</taxon>
        <taxon>Cytophagales</taxon>
        <taxon>Hymenobacteraceae</taxon>
        <taxon>Hymenobacter</taxon>
    </lineage>
</organism>
<keyword evidence="4 5" id="KW-0472">Membrane</keyword>
<feature type="transmembrane region" description="Helical" evidence="5">
    <location>
        <begin position="349"/>
        <end position="369"/>
    </location>
</feature>
<feature type="transmembrane region" description="Helical" evidence="5">
    <location>
        <begin position="381"/>
        <end position="396"/>
    </location>
</feature>
<dbReference type="OrthoDB" id="747420at2"/>
<accession>A0A4Q5LG11</accession>
<keyword evidence="7" id="KW-0436">Ligase</keyword>
<evidence type="ECO:0000256" key="4">
    <source>
        <dbReference type="ARBA" id="ARBA00023136"/>
    </source>
</evidence>